<dbReference type="Proteomes" id="UP000441208">
    <property type="component" value="Unassembled WGS sequence"/>
</dbReference>
<organism evidence="2 3">
    <name type="scientific">Phytophthora fragariae</name>
    <dbReference type="NCBI Taxonomy" id="53985"/>
    <lineage>
        <taxon>Eukaryota</taxon>
        <taxon>Sar</taxon>
        <taxon>Stramenopiles</taxon>
        <taxon>Oomycota</taxon>
        <taxon>Peronosporomycetes</taxon>
        <taxon>Peronosporales</taxon>
        <taxon>Peronosporaceae</taxon>
        <taxon>Phytophthora</taxon>
    </lineage>
</organism>
<feature type="non-terminal residue" evidence="2">
    <location>
        <position position="232"/>
    </location>
</feature>
<feature type="compositionally biased region" description="Polar residues" evidence="1">
    <location>
        <begin position="144"/>
        <end position="162"/>
    </location>
</feature>
<comment type="caution">
    <text evidence="2">The sequence shown here is derived from an EMBL/GenBank/DDBJ whole genome shotgun (WGS) entry which is preliminary data.</text>
</comment>
<dbReference type="EMBL" id="QXFZ01002980">
    <property type="protein sequence ID" value="KAE9072200.1"/>
    <property type="molecule type" value="Genomic_DNA"/>
</dbReference>
<protein>
    <submittedName>
        <fullName evidence="2">Uncharacterized protein</fullName>
    </submittedName>
</protein>
<evidence type="ECO:0000313" key="3">
    <source>
        <dbReference type="Proteomes" id="UP000441208"/>
    </source>
</evidence>
<proteinExistence type="predicted"/>
<evidence type="ECO:0000256" key="1">
    <source>
        <dbReference type="SAM" id="MobiDB-lite"/>
    </source>
</evidence>
<reference evidence="2 3" key="1">
    <citation type="submission" date="2018-08" db="EMBL/GenBank/DDBJ databases">
        <title>Genomic investigation of the strawberry pathogen Phytophthora fragariae indicates pathogenicity is determined by transcriptional variation in three key races.</title>
        <authorList>
            <person name="Adams T.M."/>
            <person name="Armitage A.D."/>
            <person name="Sobczyk M.K."/>
            <person name="Bates H.J."/>
            <person name="Dunwell J.M."/>
            <person name="Nellist C.F."/>
            <person name="Harrison R.J."/>
        </authorList>
    </citation>
    <scope>NUCLEOTIDE SEQUENCE [LARGE SCALE GENOMIC DNA]</scope>
    <source>
        <strain evidence="2 3">NOV-71</strain>
    </source>
</reference>
<sequence length="232" mass="24649">MRFSAVVRTIVSCAKSSASLAIPCARECRKTRRRRILYSQQSKQLLAASPKSCAPLLELKVRQIVSVNSASQLDLRAPLGAEHQVHQVVRERAAAGLTPDLPVAAGAGHEVGQAMPSASWSEALSRSCKQPLELDTAKNKPCKSESQPESSPQTCPSLVEQATTKDKHEPERVAARGTTPVLQAAAGAAPMVELIDQASQRRASAADVNQLASAPAMTEADAVLVPFEDVPQ</sequence>
<accession>A0A6A3QAX3</accession>
<gene>
    <name evidence="2" type="ORF">PF007_g26262</name>
</gene>
<feature type="region of interest" description="Disordered" evidence="1">
    <location>
        <begin position="136"/>
        <end position="171"/>
    </location>
</feature>
<dbReference type="AlphaFoldDB" id="A0A6A3QAX3"/>
<evidence type="ECO:0000313" key="2">
    <source>
        <dbReference type="EMBL" id="KAE9072200.1"/>
    </source>
</evidence>
<name>A0A6A3QAX3_9STRA</name>